<dbReference type="Proteomes" id="UP000316426">
    <property type="component" value="Chromosome"/>
</dbReference>
<keyword evidence="2" id="KW-1185">Reference proteome</keyword>
<organism evidence="1 2">
    <name type="scientific">Botrimarina mediterranea</name>
    <dbReference type="NCBI Taxonomy" id="2528022"/>
    <lineage>
        <taxon>Bacteria</taxon>
        <taxon>Pseudomonadati</taxon>
        <taxon>Planctomycetota</taxon>
        <taxon>Planctomycetia</taxon>
        <taxon>Pirellulales</taxon>
        <taxon>Lacipirellulaceae</taxon>
        <taxon>Botrimarina</taxon>
    </lineage>
</organism>
<dbReference type="AlphaFoldDB" id="A0A518K703"/>
<evidence type="ECO:0000313" key="1">
    <source>
        <dbReference type="EMBL" id="QDV73582.1"/>
    </source>
</evidence>
<dbReference type="RefSeq" id="WP_145110825.1">
    <property type="nucleotide sequence ID" value="NZ_CP036349.1"/>
</dbReference>
<sequence length="159" mass="17312">MFWILFCIAVVAALVALAFGWLVLGVRRARKSQRTSAIALAAFHRDRAELAESFRVAAEATGKPRGLAWKRCELADGAPLVAIDKATGELVALVGVTISFAAIPGGGMEEVEAVGDLRDATAVFHWREGCWQTEGRAVFNHSPEQTLKRYRQSLTPHLP</sequence>
<gene>
    <name evidence="1" type="ORF">Spa11_17800</name>
</gene>
<dbReference type="EMBL" id="CP036349">
    <property type="protein sequence ID" value="QDV73582.1"/>
    <property type="molecule type" value="Genomic_DNA"/>
</dbReference>
<dbReference type="KEGG" id="bmei:Spa11_17800"/>
<accession>A0A518K703</accession>
<evidence type="ECO:0000313" key="2">
    <source>
        <dbReference type="Proteomes" id="UP000316426"/>
    </source>
</evidence>
<name>A0A518K703_9BACT</name>
<proteinExistence type="predicted"/>
<reference evidence="1 2" key="1">
    <citation type="submission" date="2019-02" db="EMBL/GenBank/DDBJ databases">
        <title>Deep-cultivation of Planctomycetes and their phenomic and genomic characterization uncovers novel biology.</title>
        <authorList>
            <person name="Wiegand S."/>
            <person name="Jogler M."/>
            <person name="Boedeker C."/>
            <person name="Pinto D."/>
            <person name="Vollmers J."/>
            <person name="Rivas-Marin E."/>
            <person name="Kohn T."/>
            <person name="Peeters S.H."/>
            <person name="Heuer A."/>
            <person name="Rast P."/>
            <person name="Oberbeckmann S."/>
            <person name="Bunk B."/>
            <person name="Jeske O."/>
            <person name="Meyerdierks A."/>
            <person name="Storesund J.E."/>
            <person name="Kallscheuer N."/>
            <person name="Luecker S."/>
            <person name="Lage O.M."/>
            <person name="Pohl T."/>
            <person name="Merkel B.J."/>
            <person name="Hornburger P."/>
            <person name="Mueller R.-W."/>
            <person name="Bruemmer F."/>
            <person name="Labrenz M."/>
            <person name="Spormann A.M."/>
            <person name="Op den Camp H."/>
            <person name="Overmann J."/>
            <person name="Amann R."/>
            <person name="Jetten M.S.M."/>
            <person name="Mascher T."/>
            <person name="Medema M.H."/>
            <person name="Devos D.P."/>
            <person name="Kaster A.-K."/>
            <person name="Ovreas L."/>
            <person name="Rohde M."/>
            <person name="Galperin M.Y."/>
            <person name="Jogler C."/>
        </authorList>
    </citation>
    <scope>NUCLEOTIDE SEQUENCE [LARGE SCALE GENOMIC DNA]</scope>
    <source>
        <strain evidence="1 2">Spa11</strain>
    </source>
</reference>
<protein>
    <submittedName>
        <fullName evidence="1">Uncharacterized protein</fullName>
    </submittedName>
</protein>